<feature type="region of interest" description="Disordered" evidence="1">
    <location>
        <begin position="30"/>
        <end position="54"/>
    </location>
</feature>
<evidence type="ECO:0000256" key="1">
    <source>
        <dbReference type="SAM" id="MobiDB-lite"/>
    </source>
</evidence>
<evidence type="ECO:0000313" key="2">
    <source>
        <dbReference type="EMBL" id="MBB5792638.1"/>
    </source>
</evidence>
<protein>
    <submittedName>
        <fullName evidence="2">Uncharacterized protein</fullName>
    </submittedName>
</protein>
<dbReference type="Proteomes" id="UP000590647">
    <property type="component" value="Unassembled WGS sequence"/>
</dbReference>
<dbReference type="AlphaFoldDB" id="A0A7W9GZK0"/>
<reference evidence="2 3" key="1">
    <citation type="submission" date="2020-08" db="EMBL/GenBank/DDBJ databases">
        <title>Sequencing the genomes of 1000 actinobacteria strains.</title>
        <authorList>
            <person name="Klenk H.-P."/>
        </authorList>
    </citation>
    <scope>NUCLEOTIDE SEQUENCE [LARGE SCALE GENOMIC DNA]</scope>
    <source>
        <strain evidence="2 3">DSM 40084</strain>
    </source>
</reference>
<keyword evidence="3" id="KW-1185">Reference proteome</keyword>
<name>A0A7W9GZK0_9ACTN</name>
<dbReference type="EMBL" id="JACHNE010000001">
    <property type="protein sequence ID" value="MBB5792638.1"/>
    <property type="molecule type" value="Genomic_DNA"/>
</dbReference>
<dbReference type="RefSeq" id="WP_230299679.1">
    <property type="nucleotide sequence ID" value="NZ_JACHNE010000001.1"/>
</dbReference>
<organism evidence="2 3">
    <name type="scientific">Streptomyces caelestis</name>
    <dbReference type="NCBI Taxonomy" id="36816"/>
    <lineage>
        <taxon>Bacteria</taxon>
        <taxon>Bacillati</taxon>
        <taxon>Actinomycetota</taxon>
        <taxon>Actinomycetes</taxon>
        <taxon>Kitasatosporales</taxon>
        <taxon>Streptomycetaceae</taxon>
        <taxon>Streptomyces</taxon>
    </lineage>
</organism>
<comment type="caution">
    <text evidence="2">The sequence shown here is derived from an EMBL/GenBank/DDBJ whole genome shotgun (WGS) entry which is preliminary data.</text>
</comment>
<evidence type="ECO:0000313" key="3">
    <source>
        <dbReference type="Proteomes" id="UP000590647"/>
    </source>
</evidence>
<gene>
    <name evidence="2" type="ORF">HDA41_000602</name>
</gene>
<sequence>MPLGAKRTEDAHVPVPPAAAEQLHLLGERAGLGAREDSSVVTVSSPQAREGEGR</sequence>
<proteinExistence type="predicted"/>
<accession>A0A7W9GZK0</accession>